<dbReference type="PANTHER" id="PTHR39176">
    <property type="entry name" value="PERIPLASMIC PROTEIN-RELATED"/>
    <property type="match status" value="1"/>
</dbReference>
<dbReference type="RefSeq" id="WP_264506256.1">
    <property type="nucleotide sequence ID" value="NZ_JAPDFL010000001.1"/>
</dbReference>
<dbReference type="PANTHER" id="PTHR39176:SF1">
    <property type="entry name" value="PERIPLASMIC PROTEIN"/>
    <property type="match status" value="1"/>
</dbReference>
<gene>
    <name evidence="3" type="ORF">OKW52_13935</name>
</gene>
<keyword evidence="1" id="KW-0732">Signal</keyword>
<proteinExistence type="predicted"/>
<dbReference type="Pfam" id="PF07007">
    <property type="entry name" value="LprI"/>
    <property type="match status" value="1"/>
</dbReference>
<dbReference type="InterPro" id="IPR009739">
    <property type="entry name" value="LprI-like_N"/>
</dbReference>
<organism evidence="3 4">
    <name type="scientific">Pararhodobacter zhoushanensis</name>
    <dbReference type="NCBI Taxonomy" id="2479545"/>
    <lineage>
        <taxon>Bacteria</taxon>
        <taxon>Pseudomonadati</taxon>
        <taxon>Pseudomonadota</taxon>
        <taxon>Alphaproteobacteria</taxon>
        <taxon>Rhodobacterales</taxon>
        <taxon>Paracoccaceae</taxon>
        <taxon>Pararhodobacter</taxon>
    </lineage>
</organism>
<evidence type="ECO:0000259" key="2">
    <source>
        <dbReference type="Pfam" id="PF07007"/>
    </source>
</evidence>
<protein>
    <submittedName>
        <fullName evidence="3">DUF1311 domain-containing protein</fullName>
    </submittedName>
</protein>
<evidence type="ECO:0000256" key="1">
    <source>
        <dbReference type="SAM" id="SignalP"/>
    </source>
</evidence>
<dbReference type="Proteomes" id="UP001208938">
    <property type="component" value="Unassembled WGS sequence"/>
</dbReference>
<evidence type="ECO:0000313" key="3">
    <source>
        <dbReference type="EMBL" id="MCW1933331.1"/>
    </source>
</evidence>
<sequence length="163" mass="17552">MKLFALLILLAAPASAQAPYDSYMNGVPECLASGDNACIGNGAAACFEGAPDGETTVGMMSCLLAERDAWDTLLNAEYQSARAAAATMDDAERDQSPEFAVRADRLREAQRAWIAFRDTNCAMSYAVYGAGSMRQISGADCQMQMTAERTIQLRSLRQMLTEG</sequence>
<dbReference type="EMBL" id="JAPDFL010000001">
    <property type="protein sequence ID" value="MCW1933331.1"/>
    <property type="molecule type" value="Genomic_DNA"/>
</dbReference>
<accession>A0ABT3H0N7</accession>
<dbReference type="Gene3D" id="1.20.1270.180">
    <property type="match status" value="1"/>
</dbReference>
<name>A0ABT3H0N7_9RHOB</name>
<evidence type="ECO:0000313" key="4">
    <source>
        <dbReference type="Proteomes" id="UP001208938"/>
    </source>
</evidence>
<reference evidence="3 4" key="1">
    <citation type="submission" date="2022-10" db="EMBL/GenBank/DDBJ databases">
        <title>Pararhodobacter sp. nov., isolated from marine algae.</title>
        <authorList>
            <person name="Choi B.J."/>
            <person name="Kim J.M."/>
            <person name="Lee J.K."/>
            <person name="Choi D.G."/>
            <person name="Jeon C.O."/>
        </authorList>
    </citation>
    <scope>NUCLEOTIDE SEQUENCE [LARGE SCALE GENOMIC DNA]</scope>
    <source>
        <strain evidence="3 4">ZQ420</strain>
    </source>
</reference>
<feature type="signal peptide" evidence="1">
    <location>
        <begin position="1"/>
        <end position="18"/>
    </location>
</feature>
<comment type="caution">
    <text evidence="3">The sequence shown here is derived from an EMBL/GenBank/DDBJ whole genome shotgun (WGS) entry which is preliminary data.</text>
</comment>
<keyword evidence="4" id="KW-1185">Reference proteome</keyword>
<feature type="chain" id="PRO_5047059919" evidence="1">
    <location>
        <begin position="19"/>
        <end position="163"/>
    </location>
</feature>
<feature type="domain" description="Lysozyme inhibitor LprI-like N-terminal" evidence="2">
    <location>
        <begin position="48"/>
        <end position="153"/>
    </location>
</feature>